<proteinExistence type="predicted"/>
<reference evidence="2" key="1">
    <citation type="journal article" date="2023" name="bioRxiv">
        <title>Complete genome of the Medicago anthracnose fungus, Colletotrichum destructivum, reveals a mini-chromosome-like region within a core chromosome.</title>
        <authorList>
            <person name="Lapalu N."/>
            <person name="Simon A."/>
            <person name="Lu A."/>
            <person name="Plaumann P.-L."/>
            <person name="Amselem J."/>
            <person name="Pigne S."/>
            <person name="Auger A."/>
            <person name="Koch C."/>
            <person name="Dallery J.-F."/>
            <person name="O'Connell R.J."/>
        </authorList>
    </citation>
    <scope>NUCLEOTIDE SEQUENCE [LARGE SCALE GENOMIC DNA]</scope>
    <source>
        <strain evidence="2">CBS 520.97</strain>
    </source>
</reference>
<sequence length="168" mass="18675">MSLGETTKAVFPYFFGTLTAKLIRYLQRHLFSTRARQEPNPSAPAVNPCPQAGLSNPQIFSPDLRDSMGADLTVLTTHLPVVASLRWVANLQHSRHPLSWHATVVLFVFDSATVAPSWMTRKGGQAAVCFLMRLQRLKTFERVGTIRSPRSASHTTRLQYSKVGVAKV</sequence>
<gene>
    <name evidence="1" type="ORF">CDEST_06559</name>
</gene>
<evidence type="ECO:0000313" key="1">
    <source>
        <dbReference type="EMBL" id="WQF81545.1"/>
    </source>
</evidence>
<dbReference type="AlphaFoldDB" id="A0AAX4IE28"/>
<dbReference type="Proteomes" id="UP001322277">
    <property type="component" value="Chromosome 4"/>
</dbReference>
<organism evidence="1 2">
    <name type="scientific">Colletotrichum destructivum</name>
    <dbReference type="NCBI Taxonomy" id="34406"/>
    <lineage>
        <taxon>Eukaryota</taxon>
        <taxon>Fungi</taxon>
        <taxon>Dikarya</taxon>
        <taxon>Ascomycota</taxon>
        <taxon>Pezizomycotina</taxon>
        <taxon>Sordariomycetes</taxon>
        <taxon>Hypocreomycetidae</taxon>
        <taxon>Glomerellales</taxon>
        <taxon>Glomerellaceae</taxon>
        <taxon>Colletotrichum</taxon>
        <taxon>Colletotrichum destructivum species complex</taxon>
    </lineage>
</organism>
<dbReference type="GeneID" id="87943062"/>
<dbReference type="KEGG" id="cdet:87943062"/>
<keyword evidence="2" id="KW-1185">Reference proteome</keyword>
<protein>
    <submittedName>
        <fullName evidence="1">Uncharacterized protein</fullName>
    </submittedName>
</protein>
<evidence type="ECO:0000313" key="2">
    <source>
        <dbReference type="Proteomes" id="UP001322277"/>
    </source>
</evidence>
<dbReference type="RefSeq" id="XP_062778769.1">
    <property type="nucleotide sequence ID" value="XM_062922718.1"/>
</dbReference>
<name>A0AAX4IE28_9PEZI</name>
<dbReference type="EMBL" id="CP137308">
    <property type="protein sequence ID" value="WQF81545.1"/>
    <property type="molecule type" value="Genomic_DNA"/>
</dbReference>
<accession>A0AAX4IE28</accession>